<keyword evidence="2" id="KW-0472">Membrane</keyword>
<feature type="region of interest" description="Disordered" evidence="1">
    <location>
        <begin position="378"/>
        <end position="400"/>
    </location>
</feature>
<feature type="region of interest" description="Disordered" evidence="1">
    <location>
        <begin position="466"/>
        <end position="615"/>
    </location>
</feature>
<feature type="compositionally biased region" description="Low complexity" evidence="1">
    <location>
        <begin position="516"/>
        <end position="534"/>
    </location>
</feature>
<feature type="region of interest" description="Disordered" evidence="1">
    <location>
        <begin position="333"/>
        <end position="364"/>
    </location>
</feature>
<feature type="compositionally biased region" description="Basic and acidic residues" evidence="1">
    <location>
        <begin position="597"/>
        <end position="607"/>
    </location>
</feature>
<evidence type="ECO:0000313" key="4">
    <source>
        <dbReference type="EMBL" id="RKU42438.1"/>
    </source>
</evidence>
<dbReference type="OrthoDB" id="5426678at2759"/>
<feature type="compositionally biased region" description="Polar residues" evidence="1">
    <location>
        <begin position="466"/>
        <end position="485"/>
    </location>
</feature>
<dbReference type="Proteomes" id="UP000275385">
    <property type="component" value="Unassembled WGS sequence"/>
</dbReference>
<keyword evidence="5" id="KW-1185">Reference proteome</keyword>
<sequence>MLARTPLDTPRALLSVSILILSSATSALQVVPGSPCFSQCTIDGAPTTNASEIVCSDVEFNSTATGLKFKQCTECLQGSRQFAGVDTDVARYLYNLRYATDVCLFGFPEAHDKKISACATDYVCNPLKAALEVDRLSTVNSSEYGYCTADNSAFRGQGRTTCMGCLDASPNSRYLSNFLVALEAGCEQQPVPGVPLGLSGSLFSDAGVNIANITTAASNQGSTPSHLSTGAIVGIVVGVGALFLAGISLLILYYCRQKRYNKEDRRRRASYASYLHSSPYSPYSPYKFCGMNAAGDGPNYTMDYKSPPGAQPQEREMTNRDDDLFGEADRAYTYKPPIQEQKPNHSRQYSQDEMHESPSAMPTHPAYIPRAVMRRNSPSLASNSQFPSTHPSRAPSVDSTSTFKLAAPPAVRQHSKARVLDLDHGSGGESSSSNDNTKRPQVQEPPLEDNIHHAAIQQLQHYGISATDQQRQPQGSQHNPRTIQLNALHPPSSHERSSSITSTTLPTAGSQPPRPSSRSRPNLPNLILPNPNTSTKRRPPPTTKPSSSQPNPLPGFESIAISGPLAFPYQSQSQQQPQPPGSGGLKTGSSTHSSGSADKRTFRERRSSGGGNAGIGVVGPGAARFAAFQDHIVEQNFIRKGWVEEVPLQSAKDDLW</sequence>
<keyword evidence="2" id="KW-1133">Transmembrane helix</keyword>
<feature type="region of interest" description="Disordered" evidence="1">
    <location>
        <begin position="421"/>
        <end position="444"/>
    </location>
</feature>
<dbReference type="AlphaFoldDB" id="A0A420Y3J0"/>
<reference evidence="4 5" key="1">
    <citation type="submission" date="2018-08" db="EMBL/GenBank/DDBJ databases">
        <title>Draft genome of the lignicolous fungus Coniochaeta pulveracea.</title>
        <authorList>
            <person name="Borstlap C.J."/>
            <person name="De Witt R.N."/>
            <person name="Botha A."/>
            <person name="Volschenk H."/>
        </authorList>
    </citation>
    <scope>NUCLEOTIDE SEQUENCE [LARGE SCALE GENOMIC DNA]</scope>
    <source>
        <strain evidence="4 5">CAB683</strain>
    </source>
</reference>
<name>A0A420Y3J0_9PEZI</name>
<feature type="signal peptide" evidence="3">
    <location>
        <begin position="1"/>
        <end position="27"/>
    </location>
</feature>
<feature type="transmembrane region" description="Helical" evidence="2">
    <location>
        <begin position="231"/>
        <end position="255"/>
    </location>
</feature>
<protein>
    <recommendedName>
        <fullName evidence="6">LPXTG-domain-containing protein</fullName>
    </recommendedName>
</protein>
<keyword evidence="3" id="KW-0732">Signal</keyword>
<evidence type="ECO:0000313" key="5">
    <source>
        <dbReference type="Proteomes" id="UP000275385"/>
    </source>
</evidence>
<organism evidence="4 5">
    <name type="scientific">Coniochaeta pulveracea</name>
    <dbReference type="NCBI Taxonomy" id="177199"/>
    <lineage>
        <taxon>Eukaryota</taxon>
        <taxon>Fungi</taxon>
        <taxon>Dikarya</taxon>
        <taxon>Ascomycota</taxon>
        <taxon>Pezizomycotina</taxon>
        <taxon>Sordariomycetes</taxon>
        <taxon>Sordariomycetidae</taxon>
        <taxon>Coniochaetales</taxon>
        <taxon>Coniochaetaceae</taxon>
        <taxon>Coniochaeta</taxon>
    </lineage>
</organism>
<dbReference type="EMBL" id="QVQW01000056">
    <property type="protein sequence ID" value="RKU42438.1"/>
    <property type="molecule type" value="Genomic_DNA"/>
</dbReference>
<feature type="compositionally biased region" description="Polar residues" evidence="1">
    <location>
        <begin position="587"/>
        <end position="596"/>
    </location>
</feature>
<evidence type="ECO:0000256" key="2">
    <source>
        <dbReference type="SAM" id="Phobius"/>
    </source>
</evidence>
<proteinExistence type="predicted"/>
<gene>
    <name evidence="4" type="ORF">DL546_002309</name>
</gene>
<evidence type="ECO:0000256" key="1">
    <source>
        <dbReference type="SAM" id="MobiDB-lite"/>
    </source>
</evidence>
<comment type="caution">
    <text evidence="4">The sequence shown here is derived from an EMBL/GenBank/DDBJ whole genome shotgun (WGS) entry which is preliminary data.</text>
</comment>
<keyword evidence="2" id="KW-0812">Transmembrane</keyword>
<evidence type="ECO:0008006" key="6">
    <source>
        <dbReference type="Google" id="ProtNLM"/>
    </source>
</evidence>
<feature type="chain" id="PRO_5019482480" description="LPXTG-domain-containing protein" evidence="3">
    <location>
        <begin position="28"/>
        <end position="656"/>
    </location>
</feature>
<evidence type="ECO:0000256" key="3">
    <source>
        <dbReference type="SAM" id="SignalP"/>
    </source>
</evidence>
<accession>A0A420Y3J0</accession>